<dbReference type="EMBL" id="SOAA01000018">
    <property type="protein sequence ID" value="TDS29122.1"/>
    <property type="molecule type" value="Genomic_DNA"/>
</dbReference>
<feature type="transmembrane region" description="Helical" evidence="8">
    <location>
        <begin position="281"/>
        <end position="304"/>
    </location>
</feature>
<feature type="transmembrane region" description="Helical" evidence="8">
    <location>
        <begin position="358"/>
        <end position="375"/>
    </location>
</feature>
<keyword evidence="7" id="KW-0739">Sodium transport</keyword>
<evidence type="ECO:0000256" key="1">
    <source>
        <dbReference type="ARBA" id="ARBA00004651"/>
    </source>
</evidence>
<evidence type="ECO:0000256" key="5">
    <source>
        <dbReference type="ARBA" id="ARBA00022989"/>
    </source>
</evidence>
<evidence type="ECO:0000256" key="2">
    <source>
        <dbReference type="ARBA" id="ARBA00022475"/>
    </source>
</evidence>
<keyword evidence="3 8" id="KW-0812">Transmembrane</keyword>
<feature type="transmembrane region" description="Helical" evidence="8">
    <location>
        <begin position="257"/>
        <end position="274"/>
    </location>
</feature>
<evidence type="ECO:0000313" key="13">
    <source>
        <dbReference type="EMBL" id="SET01654.1"/>
    </source>
</evidence>
<dbReference type="EMBL" id="QICM01000004">
    <property type="protein sequence ID" value="PXV68687.1"/>
    <property type="molecule type" value="Genomic_DNA"/>
</dbReference>
<reference evidence="9 18" key="3">
    <citation type="submission" date="2018-04" db="EMBL/GenBank/DDBJ databases">
        <title>Subsurface microbial communities from deep shales in Ohio and West Virginia, USA.</title>
        <authorList>
            <person name="Wrighton K."/>
        </authorList>
    </citation>
    <scope>NUCLEOTIDE SEQUENCE [LARGE SCALE GENOMIC DNA]</scope>
    <source>
        <strain evidence="9 18">MSL28</strain>
    </source>
</reference>
<feature type="transmembrane region" description="Helical" evidence="8">
    <location>
        <begin position="211"/>
        <end position="237"/>
    </location>
</feature>
<dbReference type="Pfam" id="PF03977">
    <property type="entry name" value="OAD_beta"/>
    <property type="match status" value="1"/>
</dbReference>
<evidence type="ECO:0000256" key="7">
    <source>
        <dbReference type="PIRNR" id="PIRNR015658"/>
    </source>
</evidence>
<dbReference type="EMBL" id="FNBJ01000017">
    <property type="protein sequence ID" value="SDF61594.1"/>
    <property type="molecule type" value="Genomic_DNA"/>
</dbReference>
<proteinExistence type="predicted"/>
<dbReference type="PIRSF" id="PIRSF015658">
    <property type="entry name" value="MmdB_OadB"/>
    <property type="match status" value="1"/>
</dbReference>
<keyword evidence="7" id="KW-0406">Ion transport</keyword>
<keyword evidence="7" id="KW-0915">Sodium</keyword>
<reference evidence="12 16" key="1">
    <citation type="submission" date="2016-10" db="EMBL/GenBank/DDBJ databases">
        <authorList>
            <person name="de Groot N.N."/>
        </authorList>
    </citation>
    <scope>NUCLEOTIDE SEQUENCE [LARGE SCALE GENOMIC DNA]</scope>
    <source>
        <strain evidence="12 16">WG7</strain>
    </source>
</reference>
<evidence type="ECO:0000313" key="15">
    <source>
        <dbReference type="Proteomes" id="UP000198612"/>
    </source>
</evidence>
<dbReference type="GO" id="GO:0016829">
    <property type="term" value="F:lyase activity"/>
    <property type="evidence" value="ECO:0007669"/>
    <property type="project" value="InterPro"/>
</dbReference>
<evidence type="ECO:0000313" key="11">
    <source>
        <dbReference type="EMBL" id="SDF61594.1"/>
    </source>
</evidence>
<dbReference type="GO" id="GO:0006814">
    <property type="term" value="P:sodium ion transport"/>
    <property type="evidence" value="ECO:0007669"/>
    <property type="project" value="UniProtKB-UniRule"/>
</dbReference>
<evidence type="ECO:0000313" key="18">
    <source>
        <dbReference type="Proteomes" id="UP000247389"/>
    </source>
</evidence>
<dbReference type="PANTHER" id="PTHR35806">
    <property type="entry name" value="OXALOACETATE DECARBOXYLASE BETA CHAIN 2"/>
    <property type="match status" value="1"/>
</dbReference>
<evidence type="ECO:0000313" key="19">
    <source>
        <dbReference type="Proteomes" id="UP000295758"/>
    </source>
</evidence>
<protein>
    <submittedName>
        <fullName evidence="10">Glutaconyl-CoA decarboxylase beta subunit</fullName>
    </submittedName>
    <submittedName>
        <fullName evidence="11">Oxaloacetate decarboxylase, beta subunit</fullName>
    </submittedName>
</protein>
<keyword evidence="5 8" id="KW-1133">Transmembrane helix</keyword>
<sequence length="376" mass="39704">MIDKIILFLQGSGFVQLSWGHVGMIIISAILMYLAIFKEYEPLLLLPISFGIFLSNIPGTGLMSGPTAKTVGGLLHYLYEGVRLGIYPPLIFLGIGAMTDFGPLIAQPKTMLLGAAAQLGIFTTFFGSRLLGFNPAEAGSIAIIGGADGPTSIYLTSLLSPHLLGPIAIAAYIYIALVPLIQPPIIKFFTTKEERAIEMDQMRRVKKIEKLIFPILVSLIVGLIVPQALTLVGMLMLGNILKESGVTKRLSDTASTAMINIVTILLMLSVGASLKAEQFFTIQFISIIGLGLSAFALSTFSGLMMGKLMHYLTDGKINPIIGAAGVSAVPEAARCSQKLGNEANPGNFLLMHAMGPNVAGVIGSAVAAGVLLSILG</sequence>
<dbReference type="Proteomes" id="UP000295758">
    <property type="component" value="Unassembled WGS sequence"/>
</dbReference>
<dbReference type="Proteomes" id="UP000198945">
    <property type="component" value="Unassembled WGS sequence"/>
</dbReference>
<feature type="transmembrane region" description="Helical" evidence="8">
    <location>
        <begin position="112"/>
        <end position="131"/>
    </location>
</feature>
<dbReference type="InterPro" id="IPR005661">
    <property type="entry name" value="OadB_MmdB"/>
</dbReference>
<dbReference type="PANTHER" id="PTHR35806:SF1">
    <property type="entry name" value="OXALOACETATE DECARBOXYLASE BETA CHAIN 2"/>
    <property type="match status" value="1"/>
</dbReference>
<evidence type="ECO:0000256" key="3">
    <source>
        <dbReference type="ARBA" id="ARBA00022692"/>
    </source>
</evidence>
<dbReference type="AlphaFoldDB" id="A0A1G6LIM2"/>
<feature type="transmembrane region" description="Helical" evidence="8">
    <location>
        <begin position="84"/>
        <end position="105"/>
    </location>
</feature>
<name>A0A1G6LIM2_9FIRM</name>
<evidence type="ECO:0000256" key="8">
    <source>
        <dbReference type="SAM" id="Phobius"/>
    </source>
</evidence>
<evidence type="ECO:0000313" key="17">
    <source>
        <dbReference type="Proteomes" id="UP000199519"/>
    </source>
</evidence>
<dbReference type="GO" id="GO:0005886">
    <property type="term" value="C:plasma membrane"/>
    <property type="evidence" value="ECO:0007669"/>
    <property type="project" value="UniProtKB-SubCell"/>
</dbReference>
<feature type="transmembrane region" description="Helical" evidence="8">
    <location>
        <begin position="43"/>
        <end position="64"/>
    </location>
</feature>
<evidence type="ECO:0000313" key="16">
    <source>
        <dbReference type="Proteomes" id="UP000198945"/>
    </source>
</evidence>
<gene>
    <name evidence="14" type="ORF">BY453_1187</name>
    <name evidence="9" type="ORF">C8C78_10474</name>
    <name evidence="10" type="ORF">SAMN04488597_10672</name>
    <name evidence="11" type="ORF">SAMN04488598_11721</name>
    <name evidence="13" type="ORF">SAMN04515652_11732</name>
    <name evidence="12" type="ORF">SAMN04515654_11121</name>
</gene>
<keyword evidence="4" id="KW-1278">Translocase</keyword>
<dbReference type="Proteomes" id="UP000324896">
    <property type="component" value="Unassembled WGS sequence"/>
</dbReference>
<comment type="subcellular location">
    <subcellularLocation>
        <location evidence="1">Cell membrane</location>
        <topology evidence="1">Multi-pass membrane protein</topology>
    </subcellularLocation>
</comment>
<keyword evidence="2 7" id="KW-1003">Cell membrane</keyword>
<evidence type="ECO:0000313" key="20">
    <source>
        <dbReference type="Proteomes" id="UP000324896"/>
    </source>
</evidence>
<dbReference type="Proteomes" id="UP000199519">
    <property type="component" value="Unassembled WGS sequence"/>
</dbReference>
<keyword evidence="7" id="KW-0813">Transport</keyword>
<evidence type="ECO:0000313" key="14">
    <source>
        <dbReference type="EMBL" id="TDS29122.1"/>
    </source>
</evidence>
<feature type="transmembrane region" description="Helical" evidence="8">
    <location>
        <begin position="167"/>
        <end position="190"/>
    </location>
</feature>
<reference evidence="15 17" key="2">
    <citation type="submission" date="2016-10" db="EMBL/GenBank/DDBJ databases">
        <authorList>
            <person name="Varghese N."/>
            <person name="Submissions S."/>
        </authorList>
    </citation>
    <scope>NUCLEOTIDE SEQUENCE [LARGE SCALE GENOMIC DNA]</scope>
    <source>
        <strain evidence="10 20">WG10</strain>
        <strain evidence="11 17">WG2</strain>
        <strain evidence="13 15">WG5</strain>
    </source>
</reference>
<accession>A0A1G6LIM2</accession>
<dbReference type="EMBL" id="FOHG01000017">
    <property type="protein sequence ID" value="SET01654.1"/>
    <property type="molecule type" value="Genomic_DNA"/>
</dbReference>
<evidence type="ECO:0000313" key="10">
    <source>
        <dbReference type="EMBL" id="SDC43120.1"/>
    </source>
</evidence>
<dbReference type="NCBIfam" id="TIGR01109">
    <property type="entry name" value="Na_pump_decarbB"/>
    <property type="match status" value="1"/>
</dbReference>
<keyword evidence="17" id="KW-1185">Reference proteome</keyword>
<evidence type="ECO:0000313" key="12">
    <source>
        <dbReference type="EMBL" id="SDI66094.1"/>
    </source>
</evidence>
<dbReference type="RefSeq" id="WP_073159966.1">
    <property type="nucleotide sequence ID" value="NZ_FMYT01000006.1"/>
</dbReference>
<evidence type="ECO:0000256" key="6">
    <source>
        <dbReference type="ARBA" id="ARBA00023136"/>
    </source>
</evidence>
<evidence type="ECO:0000256" key="4">
    <source>
        <dbReference type="ARBA" id="ARBA00022967"/>
    </source>
</evidence>
<evidence type="ECO:0000313" key="9">
    <source>
        <dbReference type="EMBL" id="PXV68687.1"/>
    </source>
</evidence>
<organism evidence="10 20">
    <name type="scientific">Halanaerobium congolense</name>
    <dbReference type="NCBI Taxonomy" id="54121"/>
    <lineage>
        <taxon>Bacteria</taxon>
        <taxon>Bacillati</taxon>
        <taxon>Bacillota</taxon>
        <taxon>Clostridia</taxon>
        <taxon>Halanaerobiales</taxon>
        <taxon>Halanaerobiaceae</taxon>
        <taxon>Halanaerobium</taxon>
    </lineage>
</organism>
<reference evidence="14 19" key="4">
    <citation type="submission" date="2019-03" db="EMBL/GenBank/DDBJ databases">
        <title>Deep subsurface shale carbon reservoir microbial communities from Ohio and West Virginia, USA.</title>
        <authorList>
            <person name="Wrighton K."/>
        </authorList>
    </citation>
    <scope>NUCLEOTIDE SEQUENCE [LARGE SCALE GENOMIC DNA]</scope>
    <source>
        <strain evidence="14 19">UTICA-S4D12</strain>
    </source>
</reference>
<dbReference type="EMBL" id="FNEH01000011">
    <property type="protein sequence ID" value="SDI66094.1"/>
    <property type="molecule type" value="Genomic_DNA"/>
</dbReference>
<keyword evidence="6 7" id="KW-0472">Membrane</keyword>
<dbReference type="Proteomes" id="UP000198612">
    <property type="component" value="Unassembled WGS sequence"/>
</dbReference>
<dbReference type="STRING" id="54121.SAMN04515653_13820"/>
<dbReference type="Proteomes" id="UP000247389">
    <property type="component" value="Unassembled WGS sequence"/>
</dbReference>
<dbReference type="EMBL" id="FMYT01000006">
    <property type="protein sequence ID" value="SDC43120.1"/>
    <property type="molecule type" value="Genomic_DNA"/>
</dbReference>
<feature type="transmembrane region" description="Helical" evidence="8">
    <location>
        <begin position="17"/>
        <end position="36"/>
    </location>
</feature>